<feature type="domain" description="Glycoside hydrolase family 65 C-terminal" evidence="7">
    <location>
        <begin position="723"/>
        <end position="777"/>
    </location>
</feature>
<dbReference type="Pfam" id="PF03636">
    <property type="entry name" value="Glyco_hydro_65N"/>
    <property type="match status" value="1"/>
</dbReference>
<dbReference type="SUPFAM" id="SSF74650">
    <property type="entry name" value="Galactose mutarotase-like"/>
    <property type="match status" value="1"/>
</dbReference>
<dbReference type="GO" id="GO:0005975">
    <property type="term" value="P:carbohydrate metabolic process"/>
    <property type="evidence" value="ECO:0007669"/>
    <property type="project" value="InterPro"/>
</dbReference>
<evidence type="ECO:0000313" key="10">
    <source>
        <dbReference type="Proteomes" id="UP000323274"/>
    </source>
</evidence>
<dbReference type="InterPro" id="IPR012341">
    <property type="entry name" value="6hp_glycosidase-like_sf"/>
</dbReference>
<dbReference type="SUPFAM" id="SSF48208">
    <property type="entry name" value="Six-hairpin glycosidases"/>
    <property type="match status" value="1"/>
</dbReference>
<dbReference type="RefSeq" id="WP_149334102.1">
    <property type="nucleotide sequence ID" value="NZ_BJJW01000005.1"/>
</dbReference>
<evidence type="ECO:0000256" key="2">
    <source>
        <dbReference type="ARBA" id="ARBA00022676"/>
    </source>
</evidence>
<evidence type="ECO:0000259" key="6">
    <source>
        <dbReference type="Pfam" id="PF03632"/>
    </source>
</evidence>
<accession>A0A5A5U0R0</accession>
<evidence type="ECO:0000256" key="3">
    <source>
        <dbReference type="ARBA" id="ARBA00022679"/>
    </source>
</evidence>
<comment type="caution">
    <text evidence="9">The sequence shown here is derived from an EMBL/GenBank/DDBJ whole genome shotgun (WGS) entry which is preliminary data.</text>
</comment>
<dbReference type="InterPro" id="IPR005195">
    <property type="entry name" value="Glyco_hydro_65_M"/>
</dbReference>
<feature type="domain" description="Glycoside hydrolase family 65 N-terminal" evidence="8">
    <location>
        <begin position="19"/>
        <end position="255"/>
    </location>
</feature>
<dbReference type="PANTHER" id="PTHR11051">
    <property type="entry name" value="GLYCOSYL HYDROLASE-RELATED"/>
    <property type="match status" value="1"/>
</dbReference>
<dbReference type="InterPro" id="IPR005196">
    <property type="entry name" value="Glyco_hydro_65_N"/>
</dbReference>
<dbReference type="EMBL" id="BJJW01000005">
    <property type="protein sequence ID" value="GDZ83495.1"/>
    <property type="molecule type" value="Genomic_DNA"/>
</dbReference>
<evidence type="ECO:0000259" key="7">
    <source>
        <dbReference type="Pfam" id="PF03633"/>
    </source>
</evidence>
<proteinExistence type="inferred from homology"/>
<evidence type="ECO:0000256" key="5">
    <source>
        <dbReference type="PIRSR" id="PIRSR036289-51"/>
    </source>
</evidence>
<dbReference type="InterPro" id="IPR017045">
    <property type="entry name" value="Malt_Pase/Glycosyl_Hdrlase"/>
</dbReference>
<dbReference type="PANTHER" id="PTHR11051:SF8">
    <property type="entry name" value="PROTEIN-GLUCOSYLGALACTOSYLHYDROXYLYSINE GLUCOSIDASE"/>
    <property type="match status" value="1"/>
</dbReference>
<protein>
    <submittedName>
        <fullName evidence="9">Trehalose 6-phosphate phosphorylase</fullName>
    </submittedName>
</protein>
<dbReference type="GO" id="GO:0016757">
    <property type="term" value="F:glycosyltransferase activity"/>
    <property type="evidence" value="ECO:0007669"/>
    <property type="project" value="UniProtKB-KW"/>
</dbReference>
<dbReference type="Gene3D" id="2.60.420.10">
    <property type="entry name" value="Maltose phosphorylase, domain 3"/>
    <property type="match status" value="1"/>
</dbReference>
<dbReference type="Pfam" id="PF03633">
    <property type="entry name" value="Glyco_hydro_65C"/>
    <property type="match status" value="1"/>
</dbReference>
<evidence type="ECO:0000259" key="8">
    <source>
        <dbReference type="Pfam" id="PF03636"/>
    </source>
</evidence>
<reference evidence="9 10" key="1">
    <citation type="submission" date="2019-04" db="EMBL/GenBank/DDBJ databases">
        <title>A pseudo-fructophilic Leuconostoc citreum strain F192-5 isolated from peel of satsuma mandarin: the first report for isolation and characterization of strain-dependent fructophilic-like characteristics.</title>
        <authorList>
            <person name="Maeno S."/>
            <person name="Tanizawa Y."/>
            <person name="Kajikawa A."/>
            <person name="Kanesaki Y."/>
            <person name="Kubota E."/>
            <person name="Arita M."/>
            <person name="Leon D."/>
            <person name="Endo A."/>
        </authorList>
    </citation>
    <scope>NUCLEOTIDE SEQUENCE [LARGE SCALE GENOMIC DNA]</scope>
    <source>
        <strain evidence="9 10">F192-5</strain>
    </source>
</reference>
<feature type="binding site" evidence="5">
    <location>
        <begin position="346"/>
        <end position="347"/>
    </location>
    <ligand>
        <name>substrate</name>
    </ligand>
</feature>
<feature type="active site" description="Proton donor" evidence="4">
    <location>
        <position position="483"/>
    </location>
</feature>
<dbReference type="InterPro" id="IPR011013">
    <property type="entry name" value="Gal_mutarotase_sf_dom"/>
</dbReference>
<dbReference type="Gene3D" id="1.50.10.10">
    <property type="match status" value="1"/>
</dbReference>
<organism evidence="9 10">
    <name type="scientific">Leuconostoc citreum</name>
    <dbReference type="NCBI Taxonomy" id="33964"/>
    <lineage>
        <taxon>Bacteria</taxon>
        <taxon>Bacillati</taxon>
        <taxon>Bacillota</taxon>
        <taxon>Bacilli</taxon>
        <taxon>Lactobacillales</taxon>
        <taxon>Lactobacillaceae</taxon>
        <taxon>Leuconostoc</taxon>
    </lineage>
</organism>
<dbReference type="PIRSF" id="PIRSF036289">
    <property type="entry name" value="Glycosyl_hydrolase_malt_phosph"/>
    <property type="match status" value="1"/>
</dbReference>
<dbReference type="Gene3D" id="2.70.98.40">
    <property type="entry name" value="Glycoside hydrolase, family 65, N-terminal domain"/>
    <property type="match status" value="1"/>
</dbReference>
<sequence length="790" mass="89287">MVDQRWTLTYDTMARGVKNYGRESLLSLGNGFLGWRGALVTNDFSDDSYPGLYAAGVFNQTTTPVAGRQVVNEDLVNLPNLQRINIIIDEQPLRVNAETVKHLKQTLDFKTGTLTDSFRVQVDDNVLHYVDITTVKVIDPVNWHCLGLTLALKTSYEFNLTLKAEIDGQVLNQNVARYRQFDSQEFDVTATKPGLMLLSTKTTAVDIAIAAQSSLDVAAHKEVVVEATKLSDRYQLQLAPQQTVTLSRVMAVATSLETPGNLATFTTQTIEKQTFKQMQMSSQNYWQQFWHEKDVHIVGDDAIQRLVRMNIFHLNQMANPNANSHLDVSIGSRGLTGEGYRGHIFWDELFVLPYYSANEPTMASQLLNYRKRRLQAAEKNADFENEVGAMYPWQSGMYGDEQSQRIHLNTVDQTWIPDNSRLQRHVSLAIAYNMWVYQQISGKKDHLENDGLAMLLAIARFWVSKAEKVAGRYHISGVMGPNEFHEAMPKQSIGGLKNNAYTNLMVVWLLNYVHDLEQQDKTTFDLIAATVGYTKALQDKAVMMRHQMKLSISSEGIIEQYEGFFSLKSLDFQAYKTKYGDIHRIDRLLKAEGQSPDEFQVIKQADLLMLLYNFGARQTEALVTQLGYTLPSDWLAKNTAYYLARTTHGSTTSRPVFAGIYVALARQGQQVFEKQAYDFLTEAIGSDYYDIQGGTTAEGVHMGVMGETLAVIQNDYAGVDMLHDTFRVMPKLPSQWSSISFTQKYHGVTIDLQISHHHVIAKADKKISVIIAGEQMILQPDERKEVKYHG</sequence>
<evidence type="ECO:0000256" key="4">
    <source>
        <dbReference type="PIRSR" id="PIRSR036289-50"/>
    </source>
</evidence>
<dbReference type="InterPro" id="IPR005194">
    <property type="entry name" value="Glyco_hydro_65_C"/>
</dbReference>
<gene>
    <name evidence="9" type="primary">trePP</name>
    <name evidence="9" type="ORF">LCIT_07370</name>
</gene>
<dbReference type="Pfam" id="PF03632">
    <property type="entry name" value="Glyco_hydro_65m"/>
    <property type="match status" value="1"/>
</dbReference>
<dbReference type="AlphaFoldDB" id="A0A5A5U0R0"/>
<comment type="similarity">
    <text evidence="1">Belongs to the glycosyl hydrolase 65 family.</text>
</comment>
<evidence type="ECO:0000256" key="1">
    <source>
        <dbReference type="ARBA" id="ARBA00006768"/>
    </source>
</evidence>
<dbReference type="Proteomes" id="UP000323274">
    <property type="component" value="Unassembled WGS sequence"/>
</dbReference>
<dbReference type="GO" id="GO:0030246">
    <property type="term" value="F:carbohydrate binding"/>
    <property type="evidence" value="ECO:0007669"/>
    <property type="project" value="InterPro"/>
</dbReference>
<keyword evidence="2" id="KW-0328">Glycosyltransferase</keyword>
<keyword evidence="3" id="KW-0808">Transferase</keyword>
<dbReference type="InterPro" id="IPR037018">
    <property type="entry name" value="GH65_N"/>
</dbReference>
<name>A0A5A5U0R0_LEUCI</name>
<dbReference type="InterPro" id="IPR008928">
    <property type="entry name" value="6-hairpin_glycosidase_sf"/>
</dbReference>
<feature type="domain" description="Glycoside hydrolase family 65 central catalytic" evidence="6">
    <location>
        <begin position="308"/>
        <end position="709"/>
    </location>
</feature>
<dbReference type="GO" id="GO:0004553">
    <property type="term" value="F:hydrolase activity, hydrolyzing O-glycosyl compounds"/>
    <property type="evidence" value="ECO:0007669"/>
    <property type="project" value="TreeGrafter"/>
</dbReference>
<feature type="binding site" evidence="5">
    <location>
        <begin position="603"/>
        <end position="604"/>
    </location>
    <ligand>
        <name>substrate</name>
    </ligand>
</feature>
<evidence type="ECO:0000313" key="9">
    <source>
        <dbReference type="EMBL" id="GDZ83495.1"/>
    </source>
</evidence>